<sequence length="185" mass="21460">MTYSKKELRQAYIARLQQLDLNTRLHEEKRLTSMLFDQPEWMNAKVIATTLSQSLELDTSPIILHARHENRQIVVPRTLPDRQMEFVELNEDSEFVETTFGVLEPRNGRVYKPDEIDLMIVPGVAFTQSGRRIGFGGGYYDRYLSKYDGNTISLSFTTQLANEDEWQSEQYDKTVDKVLSLSETD</sequence>
<keyword evidence="7" id="KW-0436">Ligase</keyword>
<evidence type="ECO:0000256" key="5">
    <source>
        <dbReference type="RuleBase" id="RU361279"/>
    </source>
</evidence>
<evidence type="ECO:0000313" key="8">
    <source>
        <dbReference type="Proteomes" id="UP000518255"/>
    </source>
</evidence>
<proteinExistence type="inferred from homology"/>
<feature type="binding site" evidence="4">
    <location>
        <begin position="132"/>
        <end position="140"/>
    </location>
    <ligand>
        <name>ATP</name>
        <dbReference type="ChEBI" id="CHEBI:30616"/>
    </ligand>
</feature>
<dbReference type="InterPro" id="IPR002698">
    <property type="entry name" value="FTHF_cligase"/>
</dbReference>
<keyword evidence="3 4" id="KW-0067">ATP-binding</keyword>
<comment type="caution">
    <text evidence="7">The sequence shown here is derived from an EMBL/GenBank/DDBJ whole genome shotgun (WGS) entry which is preliminary data.</text>
</comment>
<evidence type="ECO:0000256" key="4">
    <source>
        <dbReference type="PIRSR" id="PIRSR006806-1"/>
    </source>
</evidence>
<dbReference type="PANTHER" id="PTHR23407">
    <property type="entry name" value="ATPASE INHIBITOR/5-FORMYLTETRAHYDROFOLATE CYCLO-LIGASE"/>
    <property type="match status" value="1"/>
</dbReference>
<accession>A0A7W3U0P1</accession>
<dbReference type="NCBIfam" id="TIGR02727">
    <property type="entry name" value="MTHFS_bact"/>
    <property type="match status" value="1"/>
</dbReference>
<feature type="binding site" evidence="4">
    <location>
        <position position="51"/>
    </location>
    <ligand>
        <name>substrate</name>
    </ligand>
</feature>
<feature type="binding site" evidence="4">
    <location>
        <position position="56"/>
    </location>
    <ligand>
        <name>substrate</name>
    </ligand>
</feature>
<keyword evidence="9" id="KW-1185">Reference proteome</keyword>
<dbReference type="GO" id="GO:0005524">
    <property type="term" value="F:ATP binding"/>
    <property type="evidence" value="ECO:0007669"/>
    <property type="project" value="UniProtKB-KW"/>
</dbReference>
<keyword evidence="5" id="KW-0460">Magnesium</keyword>
<feature type="binding site" evidence="4">
    <location>
        <begin position="5"/>
        <end position="9"/>
    </location>
    <ligand>
        <name>ATP</name>
        <dbReference type="ChEBI" id="CHEBI:30616"/>
    </ligand>
</feature>
<dbReference type="PIRSF" id="PIRSF006806">
    <property type="entry name" value="FTHF_cligase"/>
    <property type="match status" value="1"/>
</dbReference>
<evidence type="ECO:0000256" key="1">
    <source>
        <dbReference type="ARBA" id="ARBA00010638"/>
    </source>
</evidence>
<protein>
    <recommendedName>
        <fullName evidence="5">5-formyltetrahydrofolate cyclo-ligase</fullName>
        <ecNumber evidence="5">6.3.3.2</ecNumber>
    </recommendedName>
</protein>
<dbReference type="Gene3D" id="3.40.50.10420">
    <property type="entry name" value="NagB/RpiA/CoA transferase-like"/>
    <property type="match status" value="1"/>
</dbReference>
<evidence type="ECO:0000256" key="2">
    <source>
        <dbReference type="ARBA" id="ARBA00022741"/>
    </source>
</evidence>
<comment type="similarity">
    <text evidence="1 5">Belongs to the 5-formyltetrahydrofolate cyclo-ligase family.</text>
</comment>
<dbReference type="RefSeq" id="WP_182581616.1">
    <property type="nucleotide sequence ID" value="NZ_JACIUY010000064.1"/>
</dbReference>
<dbReference type="Proteomes" id="UP000544052">
    <property type="component" value="Unassembled WGS sequence"/>
</dbReference>
<name>A0A7W3U0P1_9LACO</name>
<dbReference type="GO" id="GO:0035999">
    <property type="term" value="P:tetrahydrofolate interconversion"/>
    <property type="evidence" value="ECO:0007669"/>
    <property type="project" value="TreeGrafter"/>
</dbReference>
<dbReference type="PANTHER" id="PTHR23407:SF1">
    <property type="entry name" value="5-FORMYLTETRAHYDROFOLATE CYCLO-LIGASE"/>
    <property type="match status" value="1"/>
</dbReference>
<evidence type="ECO:0000313" key="6">
    <source>
        <dbReference type="EMBL" id="MBB1063717.1"/>
    </source>
</evidence>
<dbReference type="GO" id="GO:0046872">
    <property type="term" value="F:metal ion binding"/>
    <property type="evidence" value="ECO:0007669"/>
    <property type="project" value="UniProtKB-KW"/>
</dbReference>
<evidence type="ECO:0000313" key="9">
    <source>
        <dbReference type="Proteomes" id="UP000544052"/>
    </source>
</evidence>
<keyword evidence="5" id="KW-0479">Metal-binding</keyword>
<evidence type="ECO:0000313" key="7">
    <source>
        <dbReference type="EMBL" id="MBB1086754.1"/>
    </source>
</evidence>
<dbReference type="EMBL" id="JACIUY010000064">
    <property type="protein sequence ID" value="MBB1086754.1"/>
    <property type="molecule type" value="Genomic_DNA"/>
</dbReference>
<dbReference type="GO" id="GO:0030272">
    <property type="term" value="F:5-formyltetrahydrofolate cyclo-ligase activity"/>
    <property type="evidence" value="ECO:0007669"/>
    <property type="project" value="UniProtKB-EC"/>
</dbReference>
<dbReference type="GO" id="GO:0009396">
    <property type="term" value="P:folic acid-containing compound biosynthetic process"/>
    <property type="evidence" value="ECO:0007669"/>
    <property type="project" value="TreeGrafter"/>
</dbReference>
<dbReference type="InterPro" id="IPR037171">
    <property type="entry name" value="NagB/RpiA_transferase-like"/>
</dbReference>
<dbReference type="Proteomes" id="UP000518255">
    <property type="component" value="Unassembled WGS sequence"/>
</dbReference>
<organism evidence="7 8">
    <name type="scientific">Limosilactobacillus fastidiosus</name>
    <dbReference type="NCBI Taxonomy" id="2759855"/>
    <lineage>
        <taxon>Bacteria</taxon>
        <taxon>Bacillati</taxon>
        <taxon>Bacillota</taxon>
        <taxon>Bacilli</taxon>
        <taxon>Lactobacillales</taxon>
        <taxon>Lactobacillaceae</taxon>
        <taxon>Limosilactobacillus</taxon>
    </lineage>
</organism>
<dbReference type="EC" id="6.3.3.2" evidence="5"/>
<evidence type="ECO:0000256" key="3">
    <source>
        <dbReference type="ARBA" id="ARBA00022840"/>
    </source>
</evidence>
<reference evidence="8 9" key="1">
    <citation type="submission" date="2020-07" db="EMBL/GenBank/DDBJ databases">
        <title>Description of Limosilactobacillus balticus sp. nov., Limosilactobacillus agrestis sp. nov., Limosilactobacillus albertensis sp. nov., Limosilactobacillus rudii sp. nov., Limosilactobacillus fastidiosus sp. nov., five novel Limosilactobacillus species isolated from the vertebrate gastrointestinal tract, and proposal of 6 subspecies of Limosilactobacillus reuteri adapted to the gastrointestinal tract of specific vertebrate hosts.</title>
        <authorList>
            <person name="Li F."/>
            <person name="Cheng C."/>
            <person name="Zheng J."/>
            <person name="Quevedo R.M."/>
            <person name="Li J."/>
            <person name="Roos S."/>
            <person name="Gaenzle M.G."/>
            <person name="Walter J."/>
        </authorList>
    </citation>
    <scope>NUCLEOTIDE SEQUENCE [LARGE SCALE GENOMIC DNA]</scope>
    <source>
        <strain evidence="7 8">WF-MA3-C</strain>
        <strain evidence="6 9">WF-MO7-1</strain>
    </source>
</reference>
<dbReference type="AlphaFoldDB" id="A0A7W3U0P1"/>
<comment type="cofactor">
    <cofactor evidence="5">
        <name>Mg(2+)</name>
        <dbReference type="ChEBI" id="CHEBI:18420"/>
    </cofactor>
</comment>
<comment type="catalytic activity">
    <reaction evidence="5">
        <text>(6S)-5-formyl-5,6,7,8-tetrahydrofolate + ATP = (6R)-5,10-methenyltetrahydrofolate + ADP + phosphate</text>
        <dbReference type="Rhea" id="RHEA:10488"/>
        <dbReference type="ChEBI" id="CHEBI:30616"/>
        <dbReference type="ChEBI" id="CHEBI:43474"/>
        <dbReference type="ChEBI" id="CHEBI:57455"/>
        <dbReference type="ChEBI" id="CHEBI:57457"/>
        <dbReference type="ChEBI" id="CHEBI:456216"/>
        <dbReference type="EC" id="6.3.3.2"/>
    </reaction>
</comment>
<keyword evidence="2 4" id="KW-0547">Nucleotide-binding</keyword>
<dbReference type="InterPro" id="IPR024185">
    <property type="entry name" value="FTHF_cligase-like_sf"/>
</dbReference>
<dbReference type="SUPFAM" id="SSF100950">
    <property type="entry name" value="NagB/RpiA/CoA transferase-like"/>
    <property type="match status" value="1"/>
</dbReference>
<gene>
    <name evidence="7" type="ORF">H5R63_08190</name>
    <name evidence="6" type="ORF">H5R64_08105</name>
</gene>
<dbReference type="EMBL" id="JACIUZ010000044">
    <property type="protein sequence ID" value="MBB1063717.1"/>
    <property type="molecule type" value="Genomic_DNA"/>
</dbReference>
<dbReference type="Pfam" id="PF01812">
    <property type="entry name" value="5-FTHF_cyc-lig"/>
    <property type="match status" value="1"/>
</dbReference>